<sequence length="291" mass="31693">MKTLRILLVSVLALGGSSIACSDICAQTAVSLFWKKDGTQVEEIVSDKADQYRQVGHHGPAVENSHMALRIYFNDSGAIDVYSKTGRGMELEKYRWYPDSLAQSLHGAGCDEYMVGKTVGLGGIALWDGDKEVKLTATKGRTARVGETPKGSYAEMIAYGVPYCGDTIDVSIRIDMFEKSREAKVTAKVLDGTKVMFLTGVNYHEGAKVSYGEDYISVWGVHPADVSSVPVPIGAGMFFSKSVFSNPEKTEDMVRIISKPASKITTRVISASTKEAELNTAKRFEAYMQGN</sequence>
<reference evidence="2" key="1">
    <citation type="submission" date="2020-10" db="EMBL/GenBank/DDBJ databases">
        <authorList>
            <person name="Gilroy R."/>
        </authorList>
    </citation>
    <scope>NUCLEOTIDE SEQUENCE</scope>
    <source>
        <strain evidence="2">B1-13419</strain>
    </source>
</reference>
<dbReference type="AlphaFoldDB" id="A0A9D9INB8"/>
<reference evidence="2" key="2">
    <citation type="journal article" date="2021" name="PeerJ">
        <title>Extensive microbial diversity within the chicken gut microbiome revealed by metagenomics and culture.</title>
        <authorList>
            <person name="Gilroy R."/>
            <person name="Ravi A."/>
            <person name="Getino M."/>
            <person name="Pursley I."/>
            <person name="Horton D.L."/>
            <person name="Alikhan N.F."/>
            <person name="Baker D."/>
            <person name="Gharbi K."/>
            <person name="Hall N."/>
            <person name="Watson M."/>
            <person name="Adriaenssens E.M."/>
            <person name="Foster-Nyarko E."/>
            <person name="Jarju S."/>
            <person name="Secka A."/>
            <person name="Antonio M."/>
            <person name="Oren A."/>
            <person name="Chaudhuri R.R."/>
            <person name="La Ragione R."/>
            <person name="Hildebrand F."/>
            <person name="Pallen M.J."/>
        </authorList>
    </citation>
    <scope>NUCLEOTIDE SEQUENCE</scope>
    <source>
        <strain evidence="2">B1-13419</strain>
    </source>
</reference>
<feature type="signal peptide" evidence="1">
    <location>
        <begin position="1"/>
        <end position="22"/>
    </location>
</feature>
<comment type="caution">
    <text evidence="2">The sequence shown here is derived from an EMBL/GenBank/DDBJ whole genome shotgun (WGS) entry which is preliminary data.</text>
</comment>
<evidence type="ECO:0000313" key="2">
    <source>
        <dbReference type="EMBL" id="MBO8475161.1"/>
    </source>
</evidence>
<evidence type="ECO:0000313" key="3">
    <source>
        <dbReference type="Proteomes" id="UP000823757"/>
    </source>
</evidence>
<proteinExistence type="predicted"/>
<dbReference type="EMBL" id="JADIMD010000116">
    <property type="protein sequence ID" value="MBO8475161.1"/>
    <property type="molecule type" value="Genomic_DNA"/>
</dbReference>
<organism evidence="2 3">
    <name type="scientific">Candidatus Cryptobacteroides faecigallinarum</name>
    <dbReference type="NCBI Taxonomy" id="2840763"/>
    <lineage>
        <taxon>Bacteria</taxon>
        <taxon>Pseudomonadati</taxon>
        <taxon>Bacteroidota</taxon>
        <taxon>Bacteroidia</taxon>
        <taxon>Bacteroidales</taxon>
        <taxon>Candidatus Cryptobacteroides</taxon>
    </lineage>
</organism>
<name>A0A9D9INB8_9BACT</name>
<dbReference type="InterPro" id="IPR032342">
    <property type="entry name" value="DUF4861"/>
</dbReference>
<dbReference type="PROSITE" id="PS51257">
    <property type="entry name" value="PROKAR_LIPOPROTEIN"/>
    <property type="match status" value="1"/>
</dbReference>
<keyword evidence="1" id="KW-0732">Signal</keyword>
<protein>
    <submittedName>
        <fullName evidence="2">DUF4861 family protein</fullName>
    </submittedName>
</protein>
<dbReference type="Pfam" id="PF16153">
    <property type="entry name" value="DUF4861"/>
    <property type="match status" value="1"/>
</dbReference>
<accession>A0A9D9INB8</accession>
<feature type="chain" id="PRO_5038736589" evidence="1">
    <location>
        <begin position="23"/>
        <end position="291"/>
    </location>
</feature>
<dbReference type="Proteomes" id="UP000823757">
    <property type="component" value="Unassembled WGS sequence"/>
</dbReference>
<gene>
    <name evidence="2" type="ORF">IAB91_07725</name>
</gene>
<evidence type="ECO:0000256" key="1">
    <source>
        <dbReference type="SAM" id="SignalP"/>
    </source>
</evidence>